<dbReference type="InterPro" id="IPR010310">
    <property type="entry name" value="T7SS_ESAT-6-like"/>
</dbReference>
<dbReference type="EMBL" id="SFCC01000002">
    <property type="protein sequence ID" value="RZQ65092.1"/>
    <property type="molecule type" value="Genomic_DNA"/>
</dbReference>
<comment type="caution">
    <text evidence="4">The sequence shown here is derived from an EMBL/GenBank/DDBJ whole genome shotgun (WGS) entry which is preliminary data.</text>
</comment>
<feature type="region of interest" description="Disordered" evidence="2">
    <location>
        <begin position="470"/>
        <end position="491"/>
    </location>
</feature>
<dbReference type="Proteomes" id="UP000292003">
    <property type="component" value="Unassembled WGS sequence"/>
</dbReference>
<evidence type="ECO:0000259" key="3">
    <source>
        <dbReference type="Pfam" id="PF14436"/>
    </source>
</evidence>
<evidence type="ECO:0000313" key="4">
    <source>
        <dbReference type="EMBL" id="RZQ65092.1"/>
    </source>
</evidence>
<keyword evidence="5" id="KW-1185">Reference proteome</keyword>
<protein>
    <recommendedName>
        <fullName evidence="3">Bacterial EndoU nuclease domain-containing protein</fullName>
    </recommendedName>
</protein>
<dbReference type="GO" id="GO:0004519">
    <property type="term" value="F:endonuclease activity"/>
    <property type="evidence" value="ECO:0007669"/>
    <property type="project" value="InterPro"/>
</dbReference>
<dbReference type="SUPFAM" id="SSF140453">
    <property type="entry name" value="EsxAB dimer-like"/>
    <property type="match status" value="1"/>
</dbReference>
<keyword evidence="1" id="KW-0175">Coiled coil</keyword>
<accession>A0A4Q7JDF4</accession>
<dbReference type="InterPro" id="IPR029501">
    <property type="entry name" value="EndoU_bac"/>
</dbReference>
<sequence>MTVIKAGWEALTERESALGEAGRAWDADFEDLEFGLRALHASWKGLGADAFGRAIDEWRAAAEEMREVLRDIERRMGTVQSNYGSAVRSANELWAGGGGAAPGASGGFEITVDSLRETVRTIADVQLGLVAAVDRATGALAATGGMVGDALLEGWREPYDRCAKAVCNAVGGVVTVLGAVAISLKDTANRFLEAEEANGAPPEEPIPFPGTRSDFEMAPPPGSGGQGPEPFVPEILAGFWPNAHLDRLWGAAEAWRQLGFKLFEANQVATRAFMALSEQNQGETFSLIRGYWGALCSGENCRPDLPFDCAFVTTMAMAGSCKTLADAIAEVQHGVANAVNNATEQLEVFEQIAIAMDALLTRGASQWVVKVATAFWAGADMADFRHAYLANLRSAIDQLPTEYQNALNLFGDTHKKTLVEGGRLEQVDDVVMGELRGKWDEVEGDHPRPDQIHITQDRVVHILDGDGPGLGGGHRHGTGKPGKTEFPDDWDDPQITNNVVSVARNPDSVELQSNGRYKLSGVRDGVHIIVIVMPDGRVWTAWPPPQPGITKNPK</sequence>
<evidence type="ECO:0000313" key="5">
    <source>
        <dbReference type="Proteomes" id="UP000292003"/>
    </source>
</evidence>
<reference evidence="4 5" key="1">
    <citation type="submission" date="2019-02" db="EMBL/GenBank/DDBJ databases">
        <title>Draft genome sequence of Amycolatopsis sp. 8-3EHSu isolated from roots of Suaeda maritima.</title>
        <authorList>
            <person name="Duangmal K."/>
            <person name="Chantavorakit T."/>
        </authorList>
    </citation>
    <scope>NUCLEOTIDE SEQUENCE [LARGE SCALE GENOMIC DNA]</scope>
    <source>
        <strain evidence="4 5">8-3EHSu</strain>
    </source>
</reference>
<feature type="coiled-coil region" evidence="1">
    <location>
        <begin position="55"/>
        <end position="82"/>
    </location>
</feature>
<evidence type="ECO:0000256" key="1">
    <source>
        <dbReference type="SAM" id="Coils"/>
    </source>
</evidence>
<dbReference type="InterPro" id="IPR036689">
    <property type="entry name" value="ESAT-6-like_sf"/>
</dbReference>
<organism evidence="4 5">
    <name type="scientific">Amycolatopsis suaedae</name>
    <dbReference type="NCBI Taxonomy" id="2510978"/>
    <lineage>
        <taxon>Bacteria</taxon>
        <taxon>Bacillati</taxon>
        <taxon>Actinomycetota</taxon>
        <taxon>Actinomycetes</taxon>
        <taxon>Pseudonocardiales</taxon>
        <taxon>Pseudonocardiaceae</taxon>
        <taxon>Amycolatopsis</taxon>
    </lineage>
</organism>
<feature type="domain" description="Bacterial EndoU nuclease" evidence="3">
    <location>
        <begin position="478"/>
        <end position="543"/>
    </location>
</feature>
<evidence type="ECO:0000256" key="2">
    <source>
        <dbReference type="SAM" id="MobiDB-lite"/>
    </source>
</evidence>
<dbReference type="Pfam" id="PF14436">
    <property type="entry name" value="EndoU_bacteria"/>
    <property type="match status" value="1"/>
</dbReference>
<dbReference type="AlphaFoldDB" id="A0A4Q7JDF4"/>
<proteinExistence type="predicted"/>
<dbReference type="OrthoDB" id="6624031at2"/>
<dbReference type="RefSeq" id="WP_130473879.1">
    <property type="nucleotide sequence ID" value="NZ_SFCC01000002.1"/>
</dbReference>
<gene>
    <name evidence="4" type="ORF">EWH70_04125</name>
</gene>
<name>A0A4Q7JDF4_9PSEU</name>
<dbReference type="Gene3D" id="1.10.287.1060">
    <property type="entry name" value="ESAT-6-like"/>
    <property type="match status" value="1"/>
</dbReference>
<dbReference type="Pfam" id="PF06013">
    <property type="entry name" value="WXG100"/>
    <property type="match status" value="1"/>
</dbReference>